<sequence length="98" mass="11290">MSIQKLKDRAFRNPEVQSEYEKLNEEFALIDTLLTMRKKSGLSQEEVASKMGTQKSNVSRLERGAVNPSWKTLQNYAHACGFEISMKVKDLNSERHRT</sequence>
<reference evidence="2 4" key="1">
    <citation type="submission" date="2015-11" db="EMBL/GenBank/DDBJ databases">
        <title>Genomic analysis of 38 Legionella species identifies large and diverse effector repertoires.</title>
        <authorList>
            <person name="Burstein D."/>
            <person name="Amaro F."/>
            <person name="Zusman T."/>
            <person name="Lifshitz Z."/>
            <person name="Cohen O."/>
            <person name="Gilbert J.A."/>
            <person name="Pupko T."/>
            <person name="Shuman H.A."/>
            <person name="Segal G."/>
        </authorList>
    </citation>
    <scope>NUCLEOTIDE SEQUENCE [LARGE SCALE GENOMIC DNA]</scope>
    <source>
        <strain evidence="2 4">WO-44C</strain>
    </source>
</reference>
<dbReference type="GO" id="GO:0003677">
    <property type="term" value="F:DNA binding"/>
    <property type="evidence" value="ECO:0007669"/>
    <property type="project" value="InterPro"/>
</dbReference>
<accession>A0A0W0U1R1</accession>
<dbReference type="SUPFAM" id="SSF47413">
    <property type="entry name" value="lambda repressor-like DNA-binding domains"/>
    <property type="match status" value="1"/>
</dbReference>
<dbReference type="CDD" id="cd00093">
    <property type="entry name" value="HTH_XRE"/>
    <property type="match status" value="1"/>
</dbReference>
<evidence type="ECO:0000313" key="2">
    <source>
        <dbReference type="EMBL" id="KTD02018.1"/>
    </source>
</evidence>
<dbReference type="SMART" id="SM00530">
    <property type="entry name" value="HTH_XRE"/>
    <property type="match status" value="1"/>
</dbReference>
<dbReference type="RefSeq" id="WP_058444246.1">
    <property type="nucleotide sequence ID" value="NZ_CAAAHT010000038.1"/>
</dbReference>
<dbReference type="AlphaFoldDB" id="A0A0W0U1R1"/>
<keyword evidence="4" id="KW-1185">Reference proteome</keyword>
<feature type="domain" description="HTH cro/C1-type" evidence="1">
    <location>
        <begin position="33"/>
        <end position="91"/>
    </location>
</feature>
<dbReference type="PATRIC" id="fig|453.4.peg.932"/>
<dbReference type="Proteomes" id="UP000054698">
    <property type="component" value="Unassembled WGS sequence"/>
</dbReference>
<protein>
    <submittedName>
        <fullName evidence="2">Antitoxin HigA</fullName>
    </submittedName>
    <submittedName>
        <fullName evidence="3">XRE family transcriptional regulator</fullName>
    </submittedName>
</protein>
<dbReference type="EMBL" id="UASS01000004">
    <property type="protein sequence ID" value="SPX59899.1"/>
    <property type="molecule type" value="Genomic_DNA"/>
</dbReference>
<dbReference type="PROSITE" id="PS50943">
    <property type="entry name" value="HTH_CROC1"/>
    <property type="match status" value="1"/>
</dbReference>
<dbReference type="EMBL" id="LNYB01000026">
    <property type="protein sequence ID" value="KTD02018.1"/>
    <property type="molecule type" value="Genomic_DNA"/>
</dbReference>
<evidence type="ECO:0000313" key="5">
    <source>
        <dbReference type="Proteomes" id="UP000251942"/>
    </source>
</evidence>
<evidence type="ECO:0000259" key="1">
    <source>
        <dbReference type="PROSITE" id="PS50943"/>
    </source>
</evidence>
<name>A0A0W0U1R1_9GAMM</name>
<dbReference type="InterPro" id="IPR010982">
    <property type="entry name" value="Lambda_DNA-bd_dom_sf"/>
</dbReference>
<organism evidence="2 4">
    <name type="scientific">Legionella feeleii</name>
    <dbReference type="NCBI Taxonomy" id="453"/>
    <lineage>
        <taxon>Bacteria</taxon>
        <taxon>Pseudomonadati</taxon>
        <taxon>Pseudomonadota</taxon>
        <taxon>Gammaproteobacteria</taxon>
        <taxon>Legionellales</taxon>
        <taxon>Legionellaceae</taxon>
        <taxon>Legionella</taxon>
    </lineage>
</organism>
<dbReference type="InterPro" id="IPR001387">
    <property type="entry name" value="Cro/C1-type_HTH"/>
</dbReference>
<dbReference type="Proteomes" id="UP000251942">
    <property type="component" value="Unassembled WGS sequence"/>
</dbReference>
<proteinExistence type="predicted"/>
<dbReference type="Pfam" id="PF13560">
    <property type="entry name" value="HTH_31"/>
    <property type="match status" value="1"/>
</dbReference>
<evidence type="ECO:0000313" key="4">
    <source>
        <dbReference type="Proteomes" id="UP000054698"/>
    </source>
</evidence>
<evidence type="ECO:0000313" key="3">
    <source>
        <dbReference type="EMBL" id="SPX59899.1"/>
    </source>
</evidence>
<reference evidence="3 5" key="2">
    <citation type="submission" date="2018-06" db="EMBL/GenBank/DDBJ databases">
        <authorList>
            <consortium name="Pathogen Informatics"/>
            <person name="Doyle S."/>
        </authorList>
    </citation>
    <scope>NUCLEOTIDE SEQUENCE [LARGE SCALE GENOMIC DNA]</scope>
    <source>
        <strain evidence="3 5">NCTC12022</strain>
    </source>
</reference>
<gene>
    <name evidence="2" type="primary">higA</name>
    <name evidence="3" type="synonym">higA_1</name>
    <name evidence="2" type="ORF">Lfee_0863</name>
    <name evidence="3" type="ORF">NCTC12022_00610</name>
</gene>
<dbReference type="OrthoDB" id="9792093at2"/>
<dbReference type="Gene3D" id="1.10.260.40">
    <property type="entry name" value="lambda repressor-like DNA-binding domains"/>
    <property type="match status" value="1"/>
</dbReference>